<gene>
    <name evidence="3" type="ORF">LEP1GSC187_1454</name>
</gene>
<dbReference type="GO" id="GO:0031418">
    <property type="term" value="F:L-ascorbic acid binding"/>
    <property type="evidence" value="ECO:0007669"/>
    <property type="project" value="UniProtKB-KW"/>
</dbReference>
<dbReference type="Pfam" id="PF13640">
    <property type="entry name" value="2OG-FeII_Oxy_3"/>
    <property type="match status" value="1"/>
</dbReference>
<evidence type="ECO:0000313" key="3">
    <source>
        <dbReference type="EMBL" id="EMO45784.1"/>
    </source>
</evidence>
<dbReference type="Proteomes" id="UP000012160">
    <property type="component" value="Unassembled WGS sequence"/>
</dbReference>
<feature type="domain" description="Prolyl 4-hydroxylase alpha subunit Fe(2+) 2OG dioxygenase" evidence="2">
    <location>
        <begin position="121"/>
        <end position="215"/>
    </location>
</feature>
<dbReference type="InterPro" id="IPR044862">
    <property type="entry name" value="Pro_4_hyd_alph_FE2OG_OXY"/>
</dbReference>
<evidence type="ECO:0000313" key="4">
    <source>
        <dbReference type="Proteomes" id="UP000012160"/>
    </source>
</evidence>
<reference evidence="3 4" key="1">
    <citation type="submission" date="2013-01" db="EMBL/GenBank/DDBJ databases">
        <authorList>
            <person name="Harkins D.M."/>
            <person name="Durkin A.S."/>
            <person name="Brinkac L.M."/>
            <person name="Haft D.H."/>
            <person name="Selengut J.D."/>
            <person name="Sanka R."/>
            <person name="DePew J."/>
            <person name="Purushe J."/>
            <person name="Matthias M.A."/>
            <person name="Vinetz J.M."/>
            <person name="Sutton G.G."/>
            <person name="Nierman W.C."/>
            <person name="Fouts D.E."/>
        </authorList>
    </citation>
    <scope>NUCLEOTIDE SEQUENCE [LARGE SCALE GENOMIC DNA]</scope>
    <source>
        <strain evidence="3 4">ZUN179</strain>
    </source>
</reference>
<comment type="caution">
    <text evidence="3">The sequence shown here is derived from an EMBL/GenBank/DDBJ whole genome shotgun (WGS) entry which is preliminary data.</text>
</comment>
<dbReference type="RefSeq" id="WP_004485973.1">
    <property type="nucleotide sequence ID" value="NZ_AHOQ02000029.1"/>
</dbReference>
<dbReference type="PANTHER" id="PTHR12907">
    <property type="entry name" value="EGL NINE HOMOLOG-RELATED"/>
    <property type="match status" value="1"/>
</dbReference>
<dbReference type="Gene3D" id="2.60.120.620">
    <property type="entry name" value="q2cbj1_9rhob like domain"/>
    <property type="match status" value="1"/>
</dbReference>
<evidence type="ECO:0000256" key="1">
    <source>
        <dbReference type="ARBA" id="ARBA00022896"/>
    </source>
</evidence>
<dbReference type="GO" id="GO:0071456">
    <property type="term" value="P:cellular response to hypoxia"/>
    <property type="evidence" value="ECO:0007669"/>
    <property type="project" value="TreeGrafter"/>
</dbReference>
<dbReference type="GO" id="GO:0031543">
    <property type="term" value="F:peptidyl-proline dioxygenase activity"/>
    <property type="evidence" value="ECO:0007669"/>
    <property type="project" value="TreeGrafter"/>
</dbReference>
<name>M6UXM7_9LEPT</name>
<sequence>MPNREELVYYIQSKLSSRLAELKKNFQNSINEVGIRYCYLDDLLPEEIAKKIYSVFPKKNEMRLMNSFREKRYTSKNFDQFDPILKDITFAIQDDKVIRVVEEITGIAEQKPDPTLYAGGLSLMGKGNFLNPHIDNSHEMTRTQYRTLNLLYYVSPEWSLERGGNLELWDKKIKKQITIESKFNRLAIMETNPWAWHSVSPIVVDESRNCVSNYYFSQKSPIGKEYFNVTSFIARPEQHLRRAISNLDNQLRNLIRLVKPTGFAKKDIYIQNKEN</sequence>
<dbReference type="InterPro" id="IPR051559">
    <property type="entry name" value="HIF_prolyl_hydroxylases"/>
</dbReference>
<dbReference type="PANTHER" id="PTHR12907:SF26">
    <property type="entry name" value="HIF PROLYL HYDROXYLASE, ISOFORM C"/>
    <property type="match status" value="1"/>
</dbReference>
<accession>M6UXM7</accession>
<evidence type="ECO:0000259" key="2">
    <source>
        <dbReference type="Pfam" id="PF13640"/>
    </source>
</evidence>
<proteinExistence type="predicted"/>
<keyword evidence="1" id="KW-0847">Vitamin C</keyword>
<organism evidence="3 4">
    <name type="scientific">Leptospira santarosai str. ZUN179</name>
    <dbReference type="NCBI Taxonomy" id="1049985"/>
    <lineage>
        <taxon>Bacteria</taxon>
        <taxon>Pseudomonadati</taxon>
        <taxon>Spirochaetota</taxon>
        <taxon>Spirochaetia</taxon>
        <taxon>Leptospirales</taxon>
        <taxon>Leptospiraceae</taxon>
        <taxon>Leptospira</taxon>
    </lineage>
</organism>
<dbReference type="AlphaFoldDB" id="M6UXM7"/>
<dbReference type="EMBL" id="AHOQ02000029">
    <property type="protein sequence ID" value="EMO45784.1"/>
    <property type="molecule type" value="Genomic_DNA"/>
</dbReference>
<protein>
    <submittedName>
        <fullName evidence="3">2OG-Fe(II) oxygenase family protein</fullName>
    </submittedName>
</protein>
<dbReference type="GO" id="GO:0008198">
    <property type="term" value="F:ferrous iron binding"/>
    <property type="evidence" value="ECO:0007669"/>
    <property type="project" value="TreeGrafter"/>
</dbReference>